<evidence type="ECO:0000256" key="2">
    <source>
        <dbReference type="SAM" id="MobiDB-lite"/>
    </source>
</evidence>
<dbReference type="InterPro" id="IPR029058">
    <property type="entry name" value="AB_hydrolase_fold"/>
</dbReference>
<evidence type="ECO:0000259" key="5">
    <source>
        <dbReference type="Pfam" id="PF05057"/>
    </source>
</evidence>
<dbReference type="PANTHER" id="PTHR12482">
    <property type="entry name" value="LIPASE ROG1-RELATED-RELATED"/>
    <property type="match status" value="1"/>
</dbReference>
<keyword evidence="3" id="KW-1133">Transmembrane helix</keyword>
<feature type="domain" description="DUF676" evidence="5">
    <location>
        <begin position="6"/>
        <end position="102"/>
    </location>
</feature>
<dbReference type="PANTHER" id="PTHR12482:SF62">
    <property type="entry name" value="LIPASE ROG1-RELATED"/>
    <property type="match status" value="1"/>
</dbReference>
<dbReference type="HOGENOM" id="CLU_027968_0_0_1"/>
<dbReference type="Pfam" id="PF05057">
    <property type="entry name" value="DUF676"/>
    <property type="match status" value="1"/>
</dbReference>
<feature type="signal peptide" evidence="4">
    <location>
        <begin position="1"/>
        <end position="18"/>
    </location>
</feature>
<dbReference type="InterPro" id="IPR007751">
    <property type="entry name" value="DUF676_lipase-like"/>
</dbReference>
<evidence type="ECO:0000256" key="1">
    <source>
        <dbReference type="ARBA" id="ARBA00007920"/>
    </source>
</evidence>
<keyword evidence="3" id="KW-0472">Membrane</keyword>
<accession>A0A0D0TED9</accession>
<reference evidence="6" key="1">
    <citation type="submission" date="2015-01" db="EMBL/GenBank/DDBJ databases">
        <title>The Genome Sequence of Cryptococcus gattii CA1280.</title>
        <authorList>
            <consortium name="The Broad Institute Genomics Platform"/>
            <person name="Cuomo C."/>
            <person name="Litvintseva A."/>
            <person name="Chen Y."/>
            <person name="Heitman J."/>
            <person name="Sun S."/>
            <person name="Springer D."/>
            <person name="Dromer F."/>
            <person name="Young S."/>
            <person name="Zeng Q."/>
            <person name="Gargeya S."/>
            <person name="Abouelleil A."/>
            <person name="Alvarado L."/>
            <person name="Chapman S.B."/>
            <person name="Gainer-Dewar J."/>
            <person name="Goldberg J."/>
            <person name="Griggs A."/>
            <person name="Gujja S."/>
            <person name="Hansen M."/>
            <person name="Howarth C."/>
            <person name="Imamovic A."/>
            <person name="Larimer J."/>
            <person name="Murphy C."/>
            <person name="Naylor J."/>
            <person name="Pearson M."/>
            <person name="Priest M."/>
            <person name="Roberts A."/>
            <person name="Saif S."/>
            <person name="Shea T."/>
            <person name="Sykes S."/>
            <person name="Wortman J."/>
            <person name="Nusbaum C."/>
            <person name="Birren B."/>
        </authorList>
    </citation>
    <scope>NUCLEOTIDE SEQUENCE [LARGE SCALE GENOMIC DNA]</scope>
    <source>
        <strain evidence="6">CA1280</strain>
    </source>
</reference>
<evidence type="ECO:0000256" key="4">
    <source>
        <dbReference type="SAM" id="SignalP"/>
    </source>
</evidence>
<protein>
    <submittedName>
        <fullName evidence="6">Lipid particle protein</fullName>
    </submittedName>
</protein>
<dbReference type="EMBL" id="KN847995">
    <property type="protein sequence ID" value="KIR44752.1"/>
    <property type="molecule type" value="Genomic_DNA"/>
</dbReference>
<dbReference type="SUPFAM" id="SSF53474">
    <property type="entry name" value="alpha/beta-Hydrolases"/>
    <property type="match status" value="1"/>
</dbReference>
<dbReference type="InterPro" id="IPR044294">
    <property type="entry name" value="Lipase-like"/>
</dbReference>
<feature type="chain" id="PRO_5002221896" evidence="4">
    <location>
        <begin position="19"/>
        <end position="451"/>
    </location>
</feature>
<gene>
    <name evidence="6" type="ORF">I312_06095</name>
</gene>
<feature type="transmembrane region" description="Helical" evidence="3">
    <location>
        <begin position="282"/>
        <end position="302"/>
    </location>
</feature>
<keyword evidence="3" id="KW-0812">Transmembrane</keyword>
<proteinExistence type="inferred from homology"/>
<comment type="similarity">
    <text evidence="1">Belongs to the putative lipase ROG1 family.</text>
</comment>
<keyword evidence="4" id="KW-0732">Signal</keyword>
<evidence type="ECO:0000313" key="6">
    <source>
        <dbReference type="EMBL" id="KIR44752.1"/>
    </source>
</evidence>
<dbReference type="AlphaFoldDB" id="A0A0D0TED9"/>
<feature type="region of interest" description="Disordered" evidence="2">
    <location>
        <begin position="313"/>
        <end position="332"/>
    </location>
</feature>
<name>A0A0D0TED9_CRYGA</name>
<sequence>MRPPASVHVVLLIHGLWGTPAHLGVAKEELEAAWGEGGGGEELVVMVAGGMTAQLTYDGIDVCASRVAWELDEKVKELEARGKHVAKFSLTGYSLGGHTLLSTILCWLGARVMSRSGEQLYVADKYSDDDPRPLLEIMADPRSVFYHGLEKFERLSLFAAAYVHPRITPIQTQTGMYRINDNSVPYPTAAIETVDHFAQWQDQRLVVDYNDAGIIRSWSREQQDYTPKAKEKGGRLAGKGLGTYIGTLPPVLRYRFPFNYASSFPPLTKYEQTPQSDNMDEYQLILLLFPIMLPIVLCLILARQSLDTSRSKRRLQQLAQTSSPPSPTPSGLSIQHLRATIRHIERSLESEFIETIDGAPPAAAAALDIYHSNTPLDQVVIKAQLKECQFRMAFWLNQLPFKKYLTWWPEVTNAHATAIVRDPHLFPQHERGRGMLKFWAKVMLGQATDVS</sequence>
<dbReference type="OrthoDB" id="273452at2759"/>
<evidence type="ECO:0000256" key="3">
    <source>
        <dbReference type="SAM" id="Phobius"/>
    </source>
</evidence>
<organism evidence="6">
    <name type="scientific">Cryptococcus bacillisporus CA1280</name>
    <dbReference type="NCBI Taxonomy" id="1296109"/>
    <lineage>
        <taxon>Eukaryota</taxon>
        <taxon>Fungi</taxon>
        <taxon>Dikarya</taxon>
        <taxon>Basidiomycota</taxon>
        <taxon>Agaricomycotina</taxon>
        <taxon>Tremellomycetes</taxon>
        <taxon>Tremellales</taxon>
        <taxon>Cryptococcaceae</taxon>
        <taxon>Cryptococcus</taxon>
        <taxon>Cryptococcus gattii species complex</taxon>
    </lineage>
</organism>